<keyword evidence="2" id="KW-0812">Transmembrane</keyword>
<dbReference type="Gene3D" id="3.40.50.720">
    <property type="entry name" value="NAD(P)-binding Rossmann-like Domain"/>
    <property type="match status" value="1"/>
</dbReference>
<protein>
    <submittedName>
        <fullName evidence="4">NAD-dependent epimerase/dehydratase family protein</fullName>
    </submittedName>
</protein>
<dbReference type="Proteomes" id="UP001235343">
    <property type="component" value="Unassembled WGS sequence"/>
</dbReference>
<evidence type="ECO:0000259" key="3">
    <source>
        <dbReference type="Pfam" id="PF01370"/>
    </source>
</evidence>
<accession>A0ABT7L2Z1</accession>
<dbReference type="InterPro" id="IPR001509">
    <property type="entry name" value="Epimerase_deHydtase"/>
</dbReference>
<dbReference type="EMBL" id="JASTZU010000018">
    <property type="protein sequence ID" value="MDL4839764.1"/>
    <property type="molecule type" value="Genomic_DNA"/>
</dbReference>
<dbReference type="InterPro" id="IPR036291">
    <property type="entry name" value="NAD(P)-bd_dom_sf"/>
</dbReference>
<sequence>MNRPLVVNSTILVIGGAGFIGSHLVDKLLTEKAAQIIIVDNLFTGNKRNVTDALNNGAVLYVDDAENKESLDYIMEKHDIDIVFNCATKALNYSFINPSNAYLTNVVVLNNLLELQRKKAFKTLCHFSSSEAYGSAQYEPIDEKHPLAPTTTYAAGKASADLMLESYVKMFDLDSFLVRPFNNFGPRQNFEGPLAGVIPVTIKKIIDGDTPEIHGGGQQTRDFIYVEDAVNIILKVFPIIQPGDTVNITTDQQLSIESVFQIIIEVMKYEGNVIRKPNRKADVYSHRGSVEKLQNMIGRHDKTPFKDGIEATVNWVTNTIAEERK</sequence>
<dbReference type="RefSeq" id="WP_285930717.1">
    <property type="nucleotide sequence ID" value="NZ_JASTZU010000018.1"/>
</dbReference>
<keyword evidence="2" id="KW-1133">Transmembrane helix</keyword>
<feature type="transmembrane region" description="Helical" evidence="2">
    <location>
        <begin position="6"/>
        <end position="25"/>
    </location>
</feature>
<dbReference type="PANTHER" id="PTHR43000">
    <property type="entry name" value="DTDP-D-GLUCOSE 4,6-DEHYDRATASE-RELATED"/>
    <property type="match status" value="1"/>
</dbReference>
<reference evidence="4 5" key="1">
    <citation type="submission" date="2023-06" db="EMBL/GenBank/DDBJ databases">
        <title>Aquibacillus rhizosphaerae LR5S19.</title>
        <authorList>
            <person name="Sun J.-Q."/>
        </authorList>
    </citation>
    <scope>NUCLEOTIDE SEQUENCE [LARGE SCALE GENOMIC DNA]</scope>
    <source>
        <strain evidence="4 5">LR5S19</strain>
    </source>
</reference>
<dbReference type="Gene3D" id="3.90.25.10">
    <property type="entry name" value="UDP-galactose 4-epimerase, domain 1"/>
    <property type="match status" value="1"/>
</dbReference>
<evidence type="ECO:0000313" key="5">
    <source>
        <dbReference type="Proteomes" id="UP001235343"/>
    </source>
</evidence>
<evidence type="ECO:0000256" key="1">
    <source>
        <dbReference type="ARBA" id="ARBA00007637"/>
    </source>
</evidence>
<evidence type="ECO:0000313" key="4">
    <source>
        <dbReference type="EMBL" id="MDL4839764.1"/>
    </source>
</evidence>
<comment type="caution">
    <text evidence="4">The sequence shown here is derived from an EMBL/GenBank/DDBJ whole genome shotgun (WGS) entry which is preliminary data.</text>
</comment>
<comment type="similarity">
    <text evidence="1">Belongs to the NAD(P)-dependent epimerase/dehydratase family.</text>
</comment>
<dbReference type="SUPFAM" id="SSF51735">
    <property type="entry name" value="NAD(P)-binding Rossmann-fold domains"/>
    <property type="match status" value="1"/>
</dbReference>
<gene>
    <name evidence="4" type="ORF">QQS35_04740</name>
</gene>
<dbReference type="Pfam" id="PF01370">
    <property type="entry name" value="Epimerase"/>
    <property type="match status" value="1"/>
</dbReference>
<keyword evidence="5" id="KW-1185">Reference proteome</keyword>
<evidence type="ECO:0000256" key="2">
    <source>
        <dbReference type="SAM" id="Phobius"/>
    </source>
</evidence>
<feature type="domain" description="NAD-dependent epimerase/dehydratase" evidence="3">
    <location>
        <begin position="11"/>
        <end position="248"/>
    </location>
</feature>
<name>A0ABT7L2Z1_9BACI</name>
<organism evidence="4 5">
    <name type="scientific">Aquibacillus rhizosphaerae</name>
    <dbReference type="NCBI Taxonomy" id="3051431"/>
    <lineage>
        <taxon>Bacteria</taxon>
        <taxon>Bacillati</taxon>
        <taxon>Bacillota</taxon>
        <taxon>Bacilli</taxon>
        <taxon>Bacillales</taxon>
        <taxon>Bacillaceae</taxon>
        <taxon>Aquibacillus</taxon>
    </lineage>
</organism>
<proteinExistence type="inferred from homology"/>
<keyword evidence="2" id="KW-0472">Membrane</keyword>